<keyword evidence="3" id="KW-0611">Plant defense</keyword>
<dbReference type="InterPro" id="IPR042197">
    <property type="entry name" value="Apaf_helical"/>
</dbReference>
<evidence type="ECO:0000259" key="5">
    <source>
        <dbReference type="Pfam" id="PF23559"/>
    </source>
</evidence>
<dbReference type="AlphaFoldDB" id="A0AB40BN52"/>
<feature type="domain" description="R13L1/DRL21-like LRR repeat region" evidence="6">
    <location>
        <begin position="535"/>
        <end position="665"/>
    </location>
</feature>
<accession>A0AB40BN52</accession>
<feature type="domain" description="NB-ARC" evidence="4">
    <location>
        <begin position="3"/>
        <end position="155"/>
    </location>
</feature>
<keyword evidence="7" id="KW-1185">Reference proteome</keyword>
<evidence type="ECO:0000259" key="4">
    <source>
        <dbReference type="Pfam" id="PF00931"/>
    </source>
</evidence>
<dbReference type="GO" id="GO:0043531">
    <property type="term" value="F:ADP binding"/>
    <property type="evidence" value="ECO:0007669"/>
    <property type="project" value="InterPro"/>
</dbReference>
<dbReference type="Pfam" id="PF25019">
    <property type="entry name" value="LRR_R13L1-DRL21"/>
    <property type="match status" value="1"/>
</dbReference>
<keyword evidence="1" id="KW-0433">Leucine-rich repeat</keyword>
<dbReference type="Gene3D" id="1.10.10.10">
    <property type="entry name" value="Winged helix-like DNA-binding domain superfamily/Winged helix DNA-binding domain"/>
    <property type="match status" value="1"/>
</dbReference>
<dbReference type="SUPFAM" id="SSF52058">
    <property type="entry name" value="L domain-like"/>
    <property type="match status" value="1"/>
</dbReference>
<dbReference type="InterPro" id="IPR027417">
    <property type="entry name" value="P-loop_NTPase"/>
</dbReference>
<feature type="domain" description="Disease resistance protein winged helix" evidence="5">
    <location>
        <begin position="248"/>
        <end position="302"/>
    </location>
</feature>
<dbReference type="GO" id="GO:0006952">
    <property type="term" value="P:defense response"/>
    <property type="evidence" value="ECO:0007669"/>
    <property type="project" value="UniProtKB-KW"/>
</dbReference>
<name>A0AB40BN52_DIOCR</name>
<evidence type="ECO:0000256" key="3">
    <source>
        <dbReference type="ARBA" id="ARBA00022821"/>
    </source>
</evidence>
<dbReference type="PANTHER" id="PTHR36766:SF70">
    <property type="entry name" value="DISEASE RESISTANCE PROTEIN RGA4"/>
    <property type="match status" value="1"/>
</dbReference>
<dbReference type="GeneID" id="120264292"/>
<evidence type="ECO:0000256" key="1">
    <source>
        <dbReference type="ARBA" id="ARBA00022614"/>
    </source>
</evidence>
<proteinExistence type="predicted"/>
<dbReference type="SUPFAM" id="SSF52540">
    <property type="entry name" value="P-loop containing nucleoside triphosphate hydrolases"/>
    <property type="match status" value="1"/>
</dbReference>
<keyword evidence="2" id="KW-0677">Repeat</keyword>
<reference evidence="8" key="1">
    <citation type="submission" date="2025-08" db="UniProtKB">
        <authorList>
            <consortium name="RefSeq"/>
        </authorList>
    </citation>
    <scope>IDENTIFICATION</scope>
</reference>
<dbReference type="Proteomes" id="UP001515500">
    <property type="component" value="Chromosome 7"/>
</dbReference>
<gene>
    <name evidence="8" type="primary">LOC120264292</name>
</gene>
<dbReference type="Gene3D" id="1.10.8.430">
    <property type="entry name" value="Helical domain of apoptotic protease-activating factors"/>
    <property type="match status" value="1"/>
</dbReference>
<dbReference type="Gene3D" id="3.80.10.10">
    <property type="entry name" value="Ribonuclease Inhibitor"/>
    <property type="match status" value="4"/>
</dbReference>
<dbReference type="InterPro" id="IPR002182">
    <property type="entry name" value="NB-ARC"/>
</dbReference>
<dbReference type="Pfam" id="PF00931">
    <property type="entry name" value="NB-ARC"/>
    <property type="match status" value="1"/>
</dbReference>
<protein>
    <submittedName>
        <fullName evidence="8">LOW QUALITY PROTEIN: putative disease resistance protein RGA3</fullName>
    </submittedName>
</protein>
<evidence type="ECO:0000256" key="2">
    <source>
        <dbReference type="ARBA" id="ARBA00022737"/>
    </source>
</evidence>
<dbReference type="InterPro" id="IPR056789">
    <property type="entry name" value="LRR_R13L1-DRL21"/>
</dbReference>
<dbReference type="InterPro" id="IPR036388">
    <property type="entry name" value="WH-like_DNA-bd_sf"/>
</dbReference>
<evidence type="ECO:0000259" key="6">
    <source>
        <dbReference type="Pfam" id="PF25019"/>
    </source>
</evidence>
<dbReference type="Gene3D" id="3.40.50.300">
    <property type="entry name" value="P-loop containing nucleotide triphosphate hydrolases"/>
    <property type="match status" value="1"/>
</dbReference>
<dbReference type="PANTHER" id="PTHR36766">
    <property type="entry name" value="PLANT BROAD-SPECTRUM MILDEW RESISTANCE PROTEIN RPW8"/>
    <property type="match status" value="1"/>
</dbReference>
<dbReference type="InterPro" id="IPR032675">
    <property type="entry name" value="LRR_dom_sf"/>
</dbReference>
<dbReference type="RefSeq" id="XP_039128026.1">
    <property type="nucleotide sequence ID" value="XM_039272092.1"/>
</dbReference>
<dbReference type="Pfam" id="PF23559">
    <property type="entry name" value="WHD_DRP"/>
    <property type="match status" value="1"/>
</dbReference>
<organism evidence="7 8">
    <name type="scientific">Dioscorea cayennensis subsp. rotundata</name>
    <name type="common">White Guinea yam</name>
    <name type="synonym">Dioscorea rotundata</name>
    <dbReference type="NCBI Taxonomy" id="55577"/>
    <lineage>
        <taxon>Eukaryota</taxon>
        <taxon>Viridiplantae</taxon>
        <taxon>Streptophyta</taxon>
        <taxon>Embryophyta</taxon>
        <taxon>Tracheophyta</taxon>
        <taxon>Spermatophyta</taxon>
        <taxon>Magnoliopsida</taxon>
        <taxon>Liliopsida</taxon>
        <taxon>Dioscoreales</taxon>
        <taxon>Dioscoreaceae</taxon>
        <taxon>Dioscorea</taxon>
    </lineage>
</organism>
<dbReference type="PRINTS" id="PR00364">
    <property type="entry name" value="DISEASERSIST"/>
</dbReference>
<evidence type="ECO:0000313" key="7">
    <source>
        <dbReference type="Proteomes" id="UP001515500"/>
    </source>
</evidence>
<dbReference type="InterPro" id="IPR058922">
    <property type="entry name" value="WHD_DRP"/>
</dbReference>
<evidence type="ECO:0000313" key="8">
    <source>
        <dbReference type="RefSeq" id="XP_039128026.1"/>
    </source>
</evidence>
<sequence>MTEESSLISIVGRGGVGKTTLAHVVYYDQNVASHFKLRMWVTASEIYDTERLLKSIGVSAAGFPLRDNLEMDQILDILKGRLAENRFLLVLDDVRNEKLDWEELCKNLEYGLSGNKVIITTQIEEFVSKKRLPSFLHHLKGLSSEDSWSFFRESSCLNQLSSIENVAELEEVGMEIVTKLDGLPLAIRMVGCLLHSNIELDEWKMILNADVWKSNPNELLLYGIPAALWLSYQYLPPHIKQCLAYCSVFPRDHKFDKESLVQMWVAQGLIQAVQGTRMEDLGSEYFDYLLQMSFLQRLSSGDKSDMYELIFYSRTEFSVDYAQPKPLHSSEDKYIMHSSIYDLAVFITLNESLCLSSATMPCNSNKKKRRTRTRTRRRCGLTIQADNLDMAEISDSSMLDNVRTLLFYRTTISSNFDYDVLFSKLKCIRVLCLSDTSLEDLHKSIGNLKLLRYLDLSKTSVAAVPEELCSLSNLQTLKLSDEPPSLQEMPRCISNLINLRHLKADNCGEIYKLGKLTSLQELKEFIVSNEDGHKIEELKYLTQLHGELCISQLKNVHSEEEAKEAKLSEKEHLMKLELNWSLDYFSWDGHPGHPIESNDAVIEGLKPHINLKELTIRSNGGTKLPTWLKDGSLSNLETLEIFECRNWELLLIGQLKILKTFRVEGLPVLRHVGLKNEDDDAQLFPCLQILDMSRCSSLIGIIPLPLTLEAIRLNMVGLFTLPILQQIKSSTSYSSLASLHISSCERLTTLQAGLLEHQSQCYLQALHNLVIQDCDELVYLPEHGFSALMSLKTLRIGNCPKLRYKPSKNDSATLPSSLIDFKVIKSAALINDLFFMSMTNLHSLTSMVIKGMPDREEDQLPKHPVLTSLPWELLQHLKSLKQLEIVDCEWLVNLGLQALVSLKSLKITGCLNLIACSSSSDSAPMVLEFLEIDNSSLKMMSLELLSRLTSLHELKFMNCEDLVMFPKEMECLNCLTSLKRLYIHNCDELLSLPHDLALIPSLEELFITECSSIQSMPDMGLPASLMILVIKDCRRLKQRCKKEGEDWPKISHIFYIEVDGRNVKDETLSETASADEYLSESALLDWDASF</sequence>